<comment type="caution">
    <text evidence="2">The sequence shown here is derived from an EMBL/GenBank/DDBJ whole genome shotgun (WGS) entry which is preliminary data.</text>
</comment>
<reference evidence="2" key="1">
    <citation type="submission" date="2017-07" db="EMBL/GenBank/DDBJ databases">
        <title>Taro Niue Genome Assembly and Annotation.</title>
        <authorList>
            <person name="Atibalentja N."/>
            <person name="Keating K."/>
            <person name="Fields C.J."/>
        </authorList>
    </citation>
    <scope>NUCLEOTIDE SEQUENCE</scope>
    <source>
        <strain evidence="2">Niue_2</strain>
        <tissue evidence="2">Leaf</tissue>
    </source>
</reference>
<protein>
    <submittedName>
        <fullName evidence="2">Uncharacterized protein</fullName>
    </submittedName>
</protein>
<name>A0A843TL31_COLES</name>
<keyword evidence="3" id="KW-1185">Reference proteome</keyword>
<gene>
    <name evidence="2" type="ORF">Taro_004772</name>
</gene>
<evidence type="ECO:0000313" key="2">
    <source>
        <dbReference type="EMBL" id="MQL72428.1"/>
    </source>
</evidence>
<sequence length="134" mass="15379">MDPEIEVDLLEDIELQHVERTIGGGHGHDDDDDFERLMEGLPCTRSLREAPSQSRRGSSTQVVTPSQSTRAPTSSQLTKGKQIPQEFRQKKMVQQSPGQLKELLYESHLPQYKKKEELVIWLGIQERQDMCYPC</sequence>
<dbReference type="AlphaFoldDB" id="A0A843TL31"/>
<evidence type="ECO:0000313" key="3">
    <source>
        <dbReference type="Proteomes" id="UP000652761"/>
    </source>
</evidence>
<organism evidence="2 3">
    <name type="scientific">Colocasia esculenta</name>
    <name type="common">Wild taro</name>
    <name type="synonym">Arum esculentum</name>
    <dbReference type="NCBI Taxonomy" id="4460"/>
    <lineage>
        <taxon>Eukaryota</taxon>
        <taxon>Viridiplantae</taxon>
        <taxon>Streptophyta</taxon>
        <taxon>Embryophyta</taxon>
        <taxon>Tracheophyta</taxon>
        <taxon>Spermatophyta</taxon>
        <taxon>Magnoliopsida</taxon>
        <taxon>Liliopsida</taxon>
        <taxon>Araceae</taxon>
        <taxon>Aroideae</taxon>
        <taxon>Colocasieae</taxon>
        <taxon>Colocasia</taxon>
    </lineage>
</organism>
<accession>A0A843TL31</accession>
<evidence type="ECO:0000256" key="1">
    <source>
        <dbReference type="SAM" id="MobiDB-lite"/>
    </source>
</evidence>
<feature type="compositionally biased region" description="Polar residues" evidence="1">
    <location>
        <begin position="70"/>
        <end position="79"/>
    </location>
</feature>
<feature type="region of interest" description="Disordered" evidence="1">
    <location>
        <begin position="46"/>
        <end position="97"/>
    </location>
</feature>
<proteinExistence type="predicted"/>
<dbReference type="Proteomes" id="UP000652761">
    <property type="component" value="Unassembled WGS sequence"/>
</dbReference>
<dbReference type="EMBL" id="NMUH01000129">
    <property type="protein sequence ID" value="MQL72428.1"/>
    <property type="molecule type" value="Genomic_DNA"/>
</dbReference>
<feature type="compositionally biased region" description="Low complexity" evidence="1">
    <location>
        <begin position="58"/>
        <end position="69"/>
    </location>
</feature>